<dbReference type="AlphaFoldDB" id="A0A0P6XMY4"/>
<evidence type="ECO:0000313" key="3">
    <source>
        <dbReference type="Proteomes" id="UP000050544"/>
    </source>
</evidence>
<accession>A0A0P6XMY4</accession>
<dbReference type="STRING" id="869279.SE15_03090"/>
<feature type="region of interest" description="Disordered" evidence="1">
    <location>
        <begin position="1"/>
        <end position="31"/>
    </location>
</feature>
<dbReference type="RefSeq" id="WP_054520627.1">
    <property type="nucleotide sequence ID" value="NZ_LGKO01000002.1"/>
</dbReference>
<keyword evidence="3" id="KW-1185">Reference proteome</keyword>
<protein>
    <recommendedName>
        <fullName evidence="4">ArnR1-like winged helix-turn-helix domain-containing protein</fullName>
    </recommendedName>
</protein>
<sequence length="117" mass="13116">MFCRTNEERTGTKQNVGERKESGGMNENNLTQDIRFNPYRVRRFGLSSTQEAKALLYLERHGDTPRKALSRVFDLRLVERLAALGLVAQRGDTYCLTESGKAVLQGCLGEEHGRGVA</sequence>
<evidence type="ECO:0000313" key="2">
    <source>
        <dbReference type="EMBL" id="KPL84165.1"/>
    </source>
</evidence>
<dbReference type="OrthoDB" id="9848077at2"/>
<comment type="caution">
    <text evidence="2">The sequence shown here is derived from an EMBL/GenBank/DDBJ whole genome shotgun (WGS) entry which is preliminary data.</text>
</comment>
<organism evidence="2 3">
    <name type="scientific">Thermanaerothrix daxensis</name>
    <dbReference type="NCBI Taxonomy" id="869279"/>
    <lineage>
        <taxon>Bacteria</taxon>
        <taxon>Bacillati</taxon>
        <taxon>Chloroflexota</taxon>
        <taxon>Anaerolineae</taxon>
        <taxon>Anaerolineales</taxon>
        <taxon>Anaerolineaceae</taxon>
        <taxon>Thermanaerothrix</taxon>
    </lineage>
</organism>
<dbReference type="EMBL" id="LGKO01000002">
    <property type="protein sequence ID" value="KPL84165.1"/>
    <property type="molecule type" value="Genomic_DNA"/>
</dbReference>
<dbReference type="InterPro" id="IPR036390">
    <property type="entry name" value="WH_DNA-bd_sf"/>
</dbReference>
<dbReference type="Proteomes" id="UP000050544">
    <property type="component" value="Unassembled WGS sequence"/>
</dbReference>
<proteinExistence type="predicted"/>
<reference evidence="2 3" key="1">
    <citation type="submission" date="2015-07" db="EMBL/GenBank/DDBJ databases">
        <title>Whole genome sequence of Thermanaerothrix daxensis DSM 23592.</title>
        <authorList>
            <person name="Hemp J."/>
            <person name="Ward L.M."/>
            <person name="Pace L.A."/>
            <person name="Fischer W.W."/>
        </authorList>
    </citation>
    <scope>NUCLEOTIDE SEQUENCE [LARGE SCALE GENOMIC DNA]</scope>
    <source>
        <strain evidence="2 3">GNS-1</strain>
    </source>
</reference>
<gene>
    <name evidence="2" type="ORF">SE15_03090</name>
</gene>
<dbReference type="SUPFAM" id="SSF46785">
    <property type="entry name" value="Winged helix' DNA-binding domain"/>
    <property type="match status" value="1"/>
</dbReference>
<evidence type="ECO:0000256" key="1">
    <source>
        <dbReference type="SAM" id="MobiDB-lite"/>
    </source>
</evidence>
<feature type="compositionally biased region" description="Basic and acidic residues" evidence="1">
    <location>
        <begin position="1"/>
        <end position="22"/>
    </location>
</feature>
<name>A0A0P6XMY4_9CHLR</name>
<evidence type="ECO:0008006" key="4">
    <source>
        <dbReference type="Google" id="ProtNLM"/>
    </source>
</evidence>